<dbReference type="AlphaFoldDB" id="A0A5D4T5V1"/>
<reference evidence="2 3" key="1">
    <citation type="submission" date="2019-08" db="EMBL/GenBank/DDBJ databases">
        <title>Bacillus genomes from the desert of Cuatro Cienegas, Coahuila.</title>
        <authorList>
            <person name="Olmedo-Alvarez G."/>
        </authorList>
    </citation>
    <scope>NUCLEOTIDE SEQUENCE [LARGE SCALE GENOMIC DNA]</scope>
    <source>
        <strain evidence="2 3">CH28_1T</strain>
    </source>
</reference>
<protein>
    <submittedName>
        <fullName evidence="2">Uncharacterized protein</fullName>
    </submittedName>
</protein>
<evidence type="ECO:0000313" key="3">
    <source>
        <dbReference type="Proteomes" id="UP000322524"/>
    </source>
</evidence>
<comment type="caution">
    <text evidence="2">The sequence shown here is derived from an EMBL/GenBank/DDBJ whole genome shotgun (WGS) entry which is preliminary data.</text>
</comment>
<dbReference type="Proteomes" id="UP000322524">
    <property type="component" value="Unassembled WGS sequence"/>
</dbReference>
<evidence type="ECO:0000313" key="2">
    <source>
        <dbReference type="EMBL" id="TYS70649.1"/>
    </source>
</evidence>
<accession>A0A5D4T5V1</accession>
<name>A0A5D4T5V1_9BACI</name>
<feature type="region of interest" description="Disordered" evidence="1">
    <location>
        <begin position="73"/>
        <end position="102"/>
    </location>
</feature>
<sequence length="102" mass="11504">MISVPGASLACGRLRAFHSNQRDDFIYLRVYERLLTELPGNEVAFSSSNFELWIGANGEDSYGEEAAMLRPRRLAEEAQGRPVESEAISGKEQRRLTNPQKF</sequence>
<dbReference type="RefSeq" id="WP_148986559.1">
    <property type="nucleotide sequence ID" value="NZ_VTEV01000001.1"/>
</dbReference>
<proteinExistence type="predicted"/>
<evidence type="ECO:0000256" key="1">
    <source>
        <dbReference type="SAM" id="MobiDB-lite"/>
    </source>
</evidence>
<gene>
    <name evidence="2" type="ORF">FZC76_01795</name>
</gene>
<dbReference type="EMBL" id="VTEV01000001">
    <property type="protein sequence ID" value="TYS70649.1"/>
    <property type="molecule type" value="Genomic_DNA"/>
</dbReference>
<organism evidence="2 3">
    <name type="scientific">Sutcliffiella horikoshii</name>
    <dbReference type="NCBI Taxonomy" id="79883"/>
    <lineage>
        <taxon>Bacteria</taxon>
        <taxon>Bacillati</taxon>
        <taxon>Bacillota</taxon>
        <taxon>Bacilli</taxon>
        <taxon>Bacillales</taxon>
        <taxon>Bacillaceae</taxon>
        <taxon>Sutcliffiella</taxon>
    </lineage>
</organism>